<gene>
    <name evidence="2" type="ORF">CPA45_17630</name>
</gene>
<dbReference type="InterPro" id="IPR039143">
    <property type="entry name" value="GNPNAT1-like"/>
</dbReference>
<accession>A0A2A4HJH5</accession>
<dbReference type="SUPFAM" id="SSF55729">
    <property type="entry name" value="Acyl-CoA N-acyltransferases (Nat)"/>
    <property type="match status" value="1"/>
</dbReference>
<evidence type="ECO:0000313" key="2">
    <source>
        <dbReference type="EMBL" id="PCF94355.1"/>
    </source>
</evidence>
<reference evidence="3" key="1">
    <citation type="submission" date="2017-09" db="EMBL/GenBank/DDBJ databases">
        <authorList>
            <person name="Cho G.-S."/>
            <person name="Oguntoyinbo F.A."/>
            <person name="Cnockaert M."/>
            <person name="Kabisch J."/>
            <person name="Neve H."/>
            <person name="Bockelmann W."/>
            <person name="Wenning M."/>
            <person name="Franz C.M."/>
            <person name="Vandamme P."/>
        </authorList>
    </citation>
    <scope>NUCLEOTIDE SEQUENCE [LARGE SCALE GENOMIC DNA]</scope>
    <source>
        <strain evidence="3">MBT G8648</strain>
    </source>
</reference>
<evidence type="ECO:0000313" key="3">
    <source>
        <dbReference type="Proteomes" id="UP000218677"/>
    </source>
</evidence>
<proteinExistence type="predicted"/>
<dbReference type="PANTHER" id="PTHR13355">
    <property type="entry name" value="GLUCOSAMINE 6-PHOSPHATE N-ACETYLTRANSFERASE"/>
    <property type="match status" value="1"/>
</dbReference>
<dbReference type="RefSeq" id="WP_096653784.1">
    <property type="nucleotide sequence ID" value="NZ_NWUX01000020.1"/>
</dbReference>
<organism evidence="2 3">
    <name type="scientific">Vreelandella nigrificans</name>
    <dbReference type="NCBI Taxonomy" id="2042704"/>
    <lineage>
        <taxon>Bacteria</taxon>
        <taxon>Pseudomonadati</taxon>
        <taxon>Pseudomonadota</taxon>
        <taxon>Gammaproteobacteria</taxon>
        <taxon>Oceanospirillales</taxon>
        <taxon>Halomonadaceae</taxon>
        <taxon>Vreelandella</taxon>
    </lineage>
</organism>
<comment type="caution">
    <text evidence="2">The sequence shown here is derived from an EMBL/GenBank/DDBJ whole genome shotgun (WGS) entry which is preliminary data.</text>
</comment>
<dbReference type="OrthoDB" id="7595389at2"/>
<dbReference type="PANTHER" id="PTHR13355:SF15">
    <property type="entry name" value="GCN5-RELATED N-ACETYLTRANSFERASE 3, CHLOROPLASTIC"/>
    <property type="match status" value="1"/>
</dbReference>
<dbReference type="PROSITE" id="PS51186">
    <property type="entry name" value="GNAT"/>
    <property type="match status" value="1"/>
</dbReference>
<dbReference type="InterPro" id="IPR000182">
    <property type="entry name" value="GNAT_dom"/>
</dbReference>
<evidence type="ECO:0000259" key="1">
    <source>
        <dbReference type="PROSITE" id="PS51186"/>
    </source>
</evidence>
<dbReference type="GO" id="GO:0008080">
    <property type="term" value="F:N-acetyltransferase activity"/>
    <property type="evidence" value="ECO:0007669"/>
    <property type="project" value="TreeGrafter"/>
</dbReference>
<keyword evidence="3" id="KW-1185">Reference proteome</keyword>
<sequence>MEIRQVYETELASVLDLIDEYDRDLSPRPADEELQRIFGSILHSGGVVGAITDDGMVGTCTVNICANLSWSGRPYAIIENVIVSKAYRKQGIGHAILRYAAEFAQQAGCYKVVLITCSKVPLDTHVLRVFRF</sequence>
<feature type="domain" description="N-acetyltransferase" evidence="1">
    <location>
        <begin position="1"/>
        <end position="132"/>
    </location>
</feature>
<keyword evidence="2" id="KW-0808">Transferase</keyword>
<protein>
    <submittedName>
        <fullName evidence="2">GNAT family N-acetyltransferase</fullName>
    </submittedName>
</protein>
<dbReference type="CDD" id="cd04301">
    <property type="entry name" value="NAT_SF"/>
    <property type="match status" value="1"/>
</dbReference>
<dbReference type="Proteomes" id="UP000218677">
    <property type="component" value="Unassembled WGS sequence"/>
</dbReference>
<name>A0A2A4HJH5_9GAMM</name>
<dbReference type="Gene3D" id="3.40.630.30">
    <property type="match status" value="1"/>
</dbReference>
<dbReference type="InterPro" id="IPR016181">
    <property type="entry name" value="Acyl_CoA_acyltransferase"/>
</dbReference>
<dbReference type="AlphaFoldDB" id="A0A2A4HJH5"/>
<dbReference type="EMBL" id="NWUX01000020">
    <property type="protein sequence ID" value="PCF94355.1"/>
    <property type="molecule type" value="Genomic_DNA"/>
</dbReference>
<dbReference type="Pfam" id="PF00583">
    <property type="entry name" value="Acetyltransf_1"/>
    <property type="match status" value="1"/>
</dbReference>